<dbReference type="InterPro" id="IPR036420">
    <property type="entry name" value="BRCT_dom_sf"/>
</dbReference>
<keyword evidence="2" id="KW-1185">Reference proteome</keyword>
<organism evidence="1 2">
    <name type="scientific">Lithospermum erythrorhizon</name>
    <name type="common">Purple gromwell</name>
    <name type="synonym">Lithospermum officinale var. erythrorhizon</name>
    <dbReference type="NCBI Taxonomy" id="34254"/>
    <lineage>
        <taxon>Eukaryota</taxon>
        <taxon>Viridiplantae</taxon>
        <taxon>Streptophyta</taxon>
        <taxon>Embryophyta</taxon>
        <taxon>Tracheophyta</taxon>
        <taxon>Spermatophyta</taxon>
        <taxon>Magnoliopsida</taxon>
        <taxon>eudicotyledons</taxon>
        <taxon>Gunneridae</taxon>
        <taxon>Pentapetalae</taxon>
        <taxon>asterids</taxon>
        <taxon>lamiids</taxon>
        <taxon>Boraginales</taxon>
        <taxon>Boraginaceae</taxon>
        <taxon>Boraginoideae</taxon>
        <taxon>Lithospermeae</taxon>
        <taxon>Lithospermum</taxon>
    </lineage>
</organism>
<proteinExistence type="predicted"/>
<sequence>MGAICVNDFDESVTHVVSDDPWTEIFREKWLGDRPLVKSDWILGSNLLWRKEPEDQFHPGGSERDSGAS</sequence>
<reference evidence="1 2" key="1">
    <citation type="submission" date="2024-01" db="EMBL/GenBank/DDBJ databases">
        <title>The complete chloroplast genome sequence of Lithospermum erythrorhizon: insights into the phylogenetic relationship among Boraginaceae species and the maternal lineages of purple gromwells.</title>
        <authorList>
            <person name="Okada T."/>
            <person name="Watanabe K."/>
        </authorList>
    </citation>
    <scope>NUCLEOTIDE SEQUENCE [LARGE SCALE GENOMIC DNA]</scope>
</reference>
<protein>
    <recommendedName>
        <fullName evidence="3">BRCT domain-containing protein</fullName>
    </recommendedName>
</protein>
<accession>A0AAV3RGL2</accession>
<evidence type="ECO:0008006" key="3">
    <source>
        <dbReference type="Google" id="ProtNLM"/>
    </source>
</evidence>
<dbReference type="SUPFAM" id="SSF52113">
    <property type="entry name" value="BRCT domain"/>
    <property type="match status" value="1"/>
</dbReference>
<comment type="caution">
    <text evidence="1">The sequence shown here is derived from an EMBL/GenBank/DDBJ whole genome shotgun (WGS) entry which is preliminary data.</text>
</comment>
<dbReference type="Gene3D" id="3.40.50.10190">
    <property type="entry name" value="BRCT domain"/>
    <property type="match status" value="1"/>
</dbReference>
<gene>
    <name evidence="1" type="ORF">LIER_43988</name>
</gene>
<name>A0AAV3RGL2_LITER</name>
<dbReference type="EMBL" id="BAABME010042947">
    <property type="protein sequence ID" value="GAA0174975.1"/>
    <property type="molecule type" value="Genomic_DNA"/>
</dbReference>
<dbReference type="Proteomes" id="UP001454036">
    <property type="component" value="Unassembled WGS sequence"/>
</dbReference>
<evidence type="ECO:0000313" key="2">
    <source>
        <dbReference type="Proteomes" id="UP001454036"/>
    </source>
</evidence>
<evidence type="ECO:0000313" key="1">
    <source>
        <dbReference type="EMBL" id="GAA0174975.1"/>
    </source>
</evidence>
<dbReference type="AlphaFoldDB" id="A0AAV3RGL2"/>